<gene>
    <name evidence="4" type="ORF">HE1_00985</name>
</gene>
<dbReference type="InterPro" id="IPR036737">
    <property type="entry name" value="OmpA-like_sf"/>
</dbReference>
<accession>A0A023E0Q3</accession>
<keyword evidence="2" id="KW-0472">Membrane</keyword>
<evidence type="ECO:0000256" key="1">
    <source>
        <dbReference type="SAM" id="Coils"/>
    </source>
</evidence>
<keyword evidence="2" id="KW-1133">Transmembrane helix</keyword>
<dbReference type="Gene3D" id="3.30.1330.60">
    <property type="entry name" value="OmpA-like domain"/>
    <property type="match status" value="1"/>
</dbReference>
<dbReference type="Proteomes" id="UP000024842">
    <property type="component" value="Unassembled WGS sequence"/>
</dbReference>
<evidence type="ECO:0000313" key="5">
    <source>
        <dbReference type="Proteomes" id="UP000024842"/>
    </source>
</evidence>
<feature type="domain" description="OmpA-like" evidence="3">
    <location>
        <begin position="188"/>
        <end position="292"/>
    </location>
</feature>
<feature type="transmembrane region" description="Helical" evidence="2">
    <location>
        <begin position="20"/>
        <end position="43"/>
    </location>
</feature>
<keyword evidence="1" id="KW-0175">Coiled coil</keyword>
<comment type="caution">
    <text evidence="4">The sequence shown here is derived from an EMBL/GenBank/DDBJ whole genome shotgun (WGS) entry which is preliminary data.</text>
</comment>
<sequence>MSNHSLESSIWPGFVDLLSAMLMVVILVFTMFALSNICLQYTVQEKEKNLKNSKILFEQQSMRWKKDVVRARQESQALNKKLKELEKMDQKEIQRLVALYSTLMEHLDVQEKNLEKVRQDAWRAEVWIQEKDKKISLLEQHIEQLMEEKIKQLWKSRSEFLEKLRVLLEGRKDVKLVGDRFVFQSEVLFEMGSAQVGPNGREALRNFAIALKKISVSIPKDINWVLRVDGHTDRHPLKETSRFKNNLELSVARALAVVTFLKEQGIPEHRLVAAGFGEFHPLKAGQFSDKDRRIELVLDDKKI</sequence>
<dbReference type="OrthoDB" id="9815217at2"/>
<reference evidence="4 5" key="1">
    <citation type="journal article" date="2014" name="FEMS Microbiol. Lett.">
        <title>Draft genome sequences of three Holospora species (Holospora obtusa, Holospora undulata, and Holospora elegans), endonuclear symbiotic bacteria of the ciliate Paramecium caudatum.</title>
        <authorList>
            <person name="Dohra H."/>
            <person name="Tanaka K."/>
            <person name="Suzuki T."/>
            <person name="Fujishima M."/>
            <person name="Suzuki H."/>
        </authorList>
    </citation>
    <scope>NUCLEOTIDE SEQUENCE [LARGE SCALE GENOMIC DNA]</scope>
    <source>
        <strain evidence="4 5">E1</strain>
    </source>
</reference>
<feature type="coiled-coil region" evidence="1">
    <location>
        <begin position="68"/>
        <end position="148"/>
    </location>
</feature>
<dbReference type="Pfam" id="PF00691">
    <property type="entry name" value="OmpA"/>
    <property type="match status" value="1"/>
</dbReference>
<keyword evidence="2" id="KW-0812">Transmembrane</keyword>
<dbReference type="CDD" id="cd07185">
    <property type="entry name" value="OmpA_C-like"/>
    <property type="match status" value="1"/>
</dbReference>
<keyword evidence="5" id="KW-1185">Reference proteome</keyword>
<evidence type="ECO:0000259" key="3">
    <source>
        <dbReference type="Pfam" id="PF00691"/>
    </source>
</evidence>
<name>A0A023E0Q3_9PROT</name>
<dbReference type="AlphaFoldDB" id="A0A023E0Q3"/>
<dbReference type="STRING" id="1427503.HE1_00985"/>
<evidence type="ECO:0000256" key="2">
    <source>
        <dbReference type="SAM" id="Phobius"/>
    </source>
</evidence>
<dbReference type="RefSeq" id="WP_052567397.1">
    <property type="nucleotide sequence ID" value="NZ_BAUP01000124.1"/>
</dbReference>
<dbReference type="InterPro" id="IPR006665">
    <property type="entry name" value="OmpA-like"/>
</dbReference>
<dbReference type="SUPFAM" id="SSF103088">
    <property type="entry name" value="OmpA-like"/>
    <property type="match status" value="1"/>
</dbReference>
<dbReference type="PANTHER" id="PTHR30329">
    <property type="entry name" value="STATOR ELEMENT OF FLAGELLAR MOTOR COMPLEX"/>
    <property type="match status" value="1"/>
</dbReference>
<dbReference type="EMBL" id="BAUP01000124">
    <property type="protein sequence ID" value="GAJ46647.1"/>
    <property type="molecule type" value="Genomic_DNA"/>
</dbReference>
<evidence type="ECO:0000313" key="4">
    <source>
        <dbReference type="EMBL" id="GAJ46647.1"/>
    </source>
</evidence>
<dbReference type="PANTHER" id="PTHR30329:SF21">
    <property type="entry name" value="LIPOPROTEIN YIAD-RELATED"/>
    <property type="match status" value="1"/>
</dbReference>
<proteinExistence type="predicted"/>
<dbReference type="InterPro" id="IPR050330">
    <property type="entry name" value="Bact_OuterMem_StrucFunc"/>
</dbReference>
<organism evidence="4 5">
    <name type="scientific">Holospora elegans E1</name>
    <dbReference type="NCBI Taxonomy" id="1427503"/>
    <lineage>
        <taxon>Bacteria</taxon>
        <taxon>Pseudomonadati</taxon>
        <taxon>Pseudomonadota</taxon>
        <taxon>Alphaproteobacteria</taxon>
        <taxon>Holosporales</taxon>
        <taxon>Holosporaceae</taxon>
        <taxon>Holospora</taxon>
    </lineage>
</organism>
<protein>
    <recommendedName>
        <fullName evidence="3">OmpA-like domain-containing protein</fullName>
    </recommendedName>
</protein>